<dbReference type="Proteomes" id="UP000790377">
    <property type="component" value="Unassembled WGS sequence"/>
</dbReference>
<evidence type="ECO:0000313" key="1">
    <source>
        <dbReference type="EMBL" id="KAH7907407.1"/>
    </source>
</evidence>
<proteinExistence type="predicted"/>
<sequence length="324" mass="35931">MASADISLDTAALLSIALESIAYGFSLLMFVAVWMLCYTSYGTNINWRMVALAVMFFGISTTHIVLNIQRCFNGFIEHRDAPGGPVAFFEDPSVKTFIVQNALYGAQTMIADALVIYRCYVVWQSFRVVIIPVMAWLSALVTGVFSSYVLAHPTSISTGVFFKASKQWTATYLFCSLSTNVLGSGLLAYRLWSIDRNVAPFRTTKSHVAPMLRIFVDSAILYAIGQFTTLVCFFVSNNGQYILVDMVIPIVSITFCSVIIRNGMIAIENNSYQDGATDQTLPRYPLRPLQVHITQLRASHRDGEEASLTPEDSMGIKRNVDSQA</sequence>
<evidence type="ECO:0000313" key="2">
    <source>
        <dbReference type="Proteomes" id="UP000790377"/>
    </source>
</evidence>
<reference evidence="1" key="1">
    <citation type="journal article" date="2021" name="New Phytol.">
        <title>Evolutionary innovations through gain and loss of genes in the ectomycorrhizal Boletales.</title>
        <authorList>
            <person name="Wu G."/>
            <person name="Miyauchi S."/>
            <person name="Morin E."/>
            <person name="Kuo A."/>
            <person name="Drula E."/>
            <person name="Varga T."/>
            <person name="Kohler A."/>
            <person name="Feng B."/>
            <person name="Cao Y."/>
            <person name="Lipzen A."/>
            <person name="Daum C."/>
            <person name="Hundley H."/>
            <person name="Pangilinan J."/>
            <person name="Johnson J."/>
            <person name="Barry K."/>
            <person name="LaButti K."/>
            <person name="Ng V."/>
            <person name="Ahrendt S."/>
            <person name="Min B."/>
            <person name="Choi I.G."/>
            <person name="Park H."/>
            <person name="Plett J.M."/>
            <person name="Magnuson J."/>
            <person name="Spatafora J.W."/>
            <person name="Nagy L.G."/>
            <person name="Henrissat B."/>
            <person name="Grigoriev I.V."/>
            <person name="Yang Z.L."/>
            <person name="Xu J."/>
            <person name="Martin F.M."/>
        </authorList>
    </citation>
    <scope>NUCLEOTIDE SEQUENCE</scope>
    <source>
        <strain evidence="1">ATCC 28755</strain>
    </source>
</reference>
<gene>
    <name evidence="1" type="ORF">BJ138DRAFT_1116715</name>
</gene>
<protein>
    <submittedName>
        <fullName evidence="1">Uncharacterized protein</fullName>
    </submittedName>
</protein>
<keyword evidence="2" id="KW-1185">Reference proteome</keyword>
<dbReference type="EMBL" id="MU267907">
    <property type="protein sequence ID" value="KAH7907407.1"/>
    <property type="molecule type" value="Genomic_DNA"/>
</dbReference>
<comment type="caution">
    <text evidence="1">The sequence shown here is derived from an EMBL/GenBank/DDBJ whole genome shotgun (WGS) entry which is preliminary data.</text>
</comment>
<accession>A0ACB8A2J7</accession>
<name>A0ACB8A2J7_9AGAM</name>
<organism evidence="1 2">
    <name type="scientific">Hygrophoropsis aurantiaca</name>
    <dbReference type="NCBI Taxonomy" id="72124"/>
    <lineage>
        <taxon>Eukaryota</taxon>
        <taxon>Fungi</taxon>
        <taxon>Dikarya</taxon>
        <taxon>Basidiomycota</taxon>
        <taxon>Agaricomycotina</taxon>
        <taxon>Agaricomycetes</taxon>
        <taxon>Agaricomycetidae</taxon>
        <taxon>Boletales</taxon>
        <taxon>Coniophorineae</taxon>
        <taxon>Hygrophoropsidaceae</taxon>
        <taxon>Hygrophoropsis</taxon>
    </lineage>
</organism>